<dbReference type="OrthoDB" id="5420070at2"/>
<dbReference type="EMBL" id="RCCT01000003">
    <property type="protein sequence ID" value="RLK07574.1"/>
    <property type="molecule type" value="Genomic_DNA"/>
</dbReference>
<dbReference type="RefSeq" id="WP_010441563.1">
    <property type="nucleotide sequence ID" value="NZ_AEYW01000012.1"/>
</dbReference>
<dbReference type="InterPro" id="IPR006279">
    <property type="entry name" value="SoxD"/>
</dbReference>
<keyword evidence="2" id="KW-1185">Reference proteome</keyword>
<accession>A0A497ZP63</accession>
<protein>
    <submittedName>
        <fullName evidence="1">Sarcosine oxidase subunit delta</fullName>
    </submittedName>
</protein>
<gene>
    <name evidence="1" type="ORF">CLV75_2700</name>
</gene>
<dbReference type="GO" id="GO:0046653">
    <property type="term" value="P:tetrahydrofolate metabolic process"/>
    <property type="evidence" value="ECO:0007669"/>
    <property type="project" value="InterPro"/>
</dbReference>
<organism evidence="1 2">
    <name type="scientific">Ruegeria conchae</name>
    <dbReference type="NCBI Taxonomy" id="981384"/>
    <lineage>
        <taxon>Bacteria</taxon>
        <taxon>Pseudomonadati</taxon>
        <taxon>Pseudomonadota</taxon>
        <taxon>Alphaproteobacteria</taxon>
        <taxon>Rhodobacterales</taxon>
        <taxon>Roseobacteraceae</taxon>
        <taxon>Ruegeria</taxon>
    </lineage>
</organism>
<evidence type="ECO:0000313" key="2">
    <source>
        <dbReference type="Proteomes" id="UP000271700"/>
    </source>
</evidence>
<dbReference type="AlphaFoldDB" id="A0A497ZP63"/>
<evidence type="ECO:0000313" key="1">
    <source>
        <dbReference type="EMBL" id="RLK07574.1"/>
    </source>
</evidence>
<dbReference type="STRING" id="981384.GCA_000192475_02297"/>
<reference evidence="1 2" key="1">
    <citation type="submission" date="2018-10" db="EMBL/GenBank/DDBJ databases">
        <title>Genomic Encyclopedia of Archaeal and Bacterial Type Strains, Phase II (KMG-II): from individual species to whole genera.</title>
        <authorList>
            <person name="Goeker M."/>
        </authorList>
    </citation>
    <scope>NUCLEOTIDE SEQUENCE [LARGE SCALE GENOMIC DNA]</scope>
    <source>
        <strain evidence="1 2">DSM 29317</strain>
    </source>
</reference>
<dbReference type="Pfam" id="PF04267">
    <property type="entry name" value="SoxD"/>
    <property type="match status" value="1"/>
</dbReference>
<proteinExistence type="predicted"/>
<dbReference type="Gene3D" id="3.30.2270.10">
    <property type="entry name" value="Folate-binding superfamily"/>
    <property type="match status" value="1"/>
</dbReference>
<dbReference type="Proteomes" id="UP000271700">
    <property type="component" value="Unassembled WGS sequence"/>
</dbReference>
<dbReference type="InterPro" id="IPR038561">
    <property type="entry name" value="SoxD_sf"/>
</dbReference>
<name>A0A497ZP63_9RHOB</name>
<comment type="caution">
    <text evidence="1">The sequence shown here is derived from an EMBL/GenBank/DDBJ whole genome shotgun (WGS) entry which is preliminary data.</text>
</comment>
<sequence length="85" mass="9673">MMLIPCPFCGKRNESEFIFGGAVGADRPDPNSVNDAEWVEYLTVAPNPLGPVQERWWHARGCSEWVTIWRDTRTHDIVEAPDDSE</sequence>
<dbReference type="GO" id="GO:0008115">
    <property type="term" value="F:sarcosine oxidase activity"/>
    <property type="evidence" value="ECO:0007669"/>
    <property type="project" value="InterPro"/>
</dbReference>